<name>A0A975EZ77_9SPIR</name>
<keyword evidence="2 5" id="KW-0238">DNA-binding</keyword>
<evidence type="ECO:0000313" key="5">
    <source>
        <dbReference type="EMBL" id="QTQ11645.1"/>
    </source>
</evidence>
<dbReference type="Gene3D" id="1.10.260.40">
    <property type="entry name" value="lambda repressor-like DNA-binding domains"/>
    <property type="match status" value="1"/>
</dbReference>
<dbReference type="SUPFAM" id="SSF53822">
    <property type="entry name" value="Periplasmic binding protein-like I"/>
    <property type="match status" value="1"/>
</dbReference>
<reference evidence="5" key="2">
    <citation type="journal article" date="2021" name="Microbiol. Resour. Announc.">
        <title>Complete Genome Sequences of Three Human Oral Treponema parvum Isolates.</title>
        <authorList>
            <person name="Zeng H."/>
            <person name="Watt R.M."/>
        </authorList>
    </citation>
    <scope>NUCLEOTIDE SEQUENCE</scope>
    <source>
        <strain evidence="5">ATCC 700773</strain>
    </source>
</reference>
<keyword evidence="1" id="KW-0805">Transcription regulation</keyword>
<organism evidence="5 6">
    <name type="scientific">Treponema parvum</name>
    <dbReference type="NCBI Taxonomy" id="138851"/>
    <lineage>
        <taxon>Bacteria</taxon>
        <taxon>Pseudomonadati</taxon>
        <taxon>Spirochaetota</taxon>
        <taxon>Spirochaetia</taxon>
        <taxon>Spirochaetales</taxon>
        <taxon>Treponemataceae</taxon>
        <taxon>Treponema</taxon>
    </lineage>
</organism>
<dbReference type="InterPro" id="IPR010982">
    <property type="entry name" value="Lambda_DNA-bd_dom_sf"/>
</dbReference>
<dbReference type="GO" id="GO:0000976">
    <property type="term" value="F:transcription cis-regulatory region binding"/>
    <property type="evidence" value="ECO:0007669"/>
    <property type="project" value="TreeGrafter"/>
</dbReference>
<evidence type="ECO:0000259" key="4">
    <source>
        <dbReference type="PROSITE" id="PS50932"/>
    </source>
</evidence>
<dbReference type="RefSeq" id="WP_210118439.1">
    <property type="nucleotide sequence ID" value="NZ_CP054257.1"/>
</dbReference>
<feature type="domain" description="HTH lacI-type" evidence="4">
    <location>
        <begin position="13"/>
        <end position="68"/>
    </location>
</feature>
<sequence length="359" mass="40661">MVQDMQDKSKKKTTISDIAKRAGVSSATVSRVLSGSDYPVNREVRKEIEKIAVGMRYKPNVFGQLLRGGTSREIGVIIPSLSNPFYAELVSAVERECVDRGYMPIICSSQNQFQLETKHLDIFQRKQVAGILLSSIHLAGAFLRTLRALPVPFVLFDQPYAYAGIDSVSFDFLDAGYKAARFLFEEGHKDIVFVSGPLDRFSRKRLFEGYKKAFRERRRRFLPQNALIAVSDRQKDCFDDGFYIGQYAAELLMKRNYLPDAVFAVNDMTAIGLIKRFEKDGVRVPSDISVVGCDNIPFSEMFVPALTTIDQSADETGRLAADILLNRIENKPVAVNRIMLEPKLIIRESVRKIHYKVRR</sequence>
<accession>A0A975EZ77</accession>
<dbReference type="PANTHER" id="PTHR30146:SF109">
    <property type="entry name" value="HTH-TYPE TRANSCRIPTIONAL REGULATOR GALS"/>
    <property type="match status" value="1"/>
</dbReference>
<dbReference type="GO" id="GO:0003700">
    <property type="term" value="F:DNA-binding transcription factor activity"/>
    <property type="evidence" value="ECO:0007669"/>
    <property type="project" value="TreeGrafter"/>
</dbReference>
<gene>
    <name evidence="5" type="ORF">HRI96_05155</name>
</gene>
<evidence type="ECO:0000256" key="2">
    <source>
        <dbReference type="ARBA" id="ARBA00023125"/>
    </source>
</evidence>
<dbReference type="PRINTS" id="PR00036">
    <property type="entry name" value="HTHLACI"/>
</dbReference>
<dbReference type="EMBL" id="CP054257">
    <property type="protein sequence ID" value="QTQ11645.1"/>
    <property type="molecule type" value="Genomic_DNA"/>
</dbReference>
<proteinExistence type="predicted"/>
<dbReference type="Proteomes" id="UP000671995">
    <property type="component" value="Chromosome"/>
</dbReference>
<dbReference type="Gene3D" id="3.40.50.2300">
    <property type="match status" value="2"/>
</dbReference>
<dbReference type="PANTHER" id="PTHR30146">
    <property type="entry name" value="LACI-RELATED TRANSCRIPTIONAL REPRESSOR"/>
    <property type="match status" value="1"/>
</dbReference>
<dbReference type="PROSITE" id="PS50932">
    <property type="entry name" value="HTH_LACI_2"/>
    <property type="match status" value="1"/>
</dbReference>
<dbReference type="PROSITE" id="PS00356">
    <property type="entry name" value="HTH_LACI_1"/>
    <property type="match status" value="1"/>
</dbReference>
<keyword evidence="3" id="KW-0804">Transcription</keyword>
<evidence type="ECO:0000256" key="1">
    <source>
        <dbReference type="ARBA" id="ARBA00023015"/>
    </source>
</evidence>
<dbReference type="InterPro" id="IPR046335">
    <property type="entry name" value="LacI/GalR-like_sensor"/>
</dbReference>
<dbReference type="InterPro" id="IPR000843">
    <property type="entry name" value="HTH_LacI"/>
</dbReference>
<dbReference type="Pfam" id="PF00356">
    <property type="entry name" value="LacI"/>
    <property type="match status" value="1"/>
</dbReference>
<dbReference type="AlphaFoldDB" id="A0A975EZ77"/>
<evidence type="ECO:0000256" key="3">
    <source>
        <dbReference type="ARBA" id="ARBA00023163"/>
    </source>
</evidence>
<evidence type="ECO:0000313" key="6">
    <source>
        <dbReference type="Proteomes" id="UP000671995"/>
    </source>
</evidence>
<dbReference type="InterPro" id="IPR028082">
    <property type="entry name" value="Peripla_BP_I"/>
</dbReference>
<dbReference type="CDD" id="cd06267">
    <property type="entry name" value="PBP1_LacI_sugar_binding-like"/>
    <property type="match status" value="1"/>
</dbReference>
<dbReference type="Pfam" id="PF13377">
    <property type="entry name" value="Peripla_BP_3"/>
    <property type="match status" value="1"/>
</dbReference>
<protein>
    <submittedName>
        <fullName evidence="5">LacI family DNA-binding transcriptional regulator</fullName>
    </submittedName>
</protein>
<reference evidence="5" key="1">
    <citation type="submission" date="2020-05" db="EMBL/GenBank/DDBJ databases">
        <authorList>
            <person name="Zeng H."/>
            <person name="Chan Y.K."/>
            <person name="Watt R.M."/>
        </authorList>
    </citation>
    <scope>NUCLEOTIDE SEQUENCE</scope>
    <source>
        <strain evidence="5">ATCC 700773</strain>
    </source>
</reference>
<dbReference type="SUPFAM" id="SSF47413">
    <property type="entry name" value="lambda repressor-like DNA-binding domains"/>
    <property type="match status" value="1"/>
</dbReference>
<dbReference type="SMART" id="SM00354">
    <property type="entry name" value="HTH_LACI"/>
    <property type="match status" value="1"/>
</dbReference>
<dbReference type="CDD" id="cd01392">
    <property type="entry name" value="HTH_LacI"/>
    <property type="match status" value="1"/>
</dbReference>